<dbReference type="InterPro" id="IPR006366">
    <property type="entry name" value="CobA/CysG_C"/>
</dbReference>
<evidence type="ECO:0000256" key="11">
    <source>
        <dbReference type="ARBA" id="ARBA00025705"/>
    </source>
</evidence>
<dbReference type="CDD" id="cd11642">
    <property type="entry name" value="SUMT"/>
    <property type="match status" value="1"/>
</dbReference>
<sequence>MPHSAYLVTYPVAIVGAGPGDPELLTLKALRRIEQAEVILYDNLVSDAIRSLFPATAEALYVGKKRHNHSLSQDKIEQKMVALAQQGKKVVRLKGGDPFIFGRGSEELLTLKQHGIKAEVIPGITAASGCGSAADIPLTHRGLSQGCTFVTGHGSDEDPIDWSYLASCRHTLVFYMGLNALPQIRNQLISNGMVDTTPVALVENGCRPKQRVIRTTLAAMSTDSIRHQLQTPTLIYVGDVVSLAQTNHQSLPHTLPLLAKESA</sequence>
<dbReference type="GO" id="GO:0032259">
    <property type="term" value="P:methylation"/>
    <property type="evidence" value="ECO:0007669"/>
    <property type="project" value="UniProtKB-KW"/>
</dbReference>
<dbReference type="AlphaFoldDB" id="A0A6H1UIS7"/>
<evidence type="ECO:0000256" key="10">
    <source>
        <dbReference type="ARBA" id="ARBA00023268"/>
    </source>
</evidence>
<evidence type="ECO:0000256" key="9">
    <source>
        <dbReference type="ARBA" id="ARBA00023244"/>
    </source>
</evidence>
<dbReference type="Gene3D" id="3.30.950.10">
    <property type="entry name" value="Methyltransferase, Cobalt-precorrin-4 Transmethylase, Domain 2"/>
    <property type="match status" value="1"/>
</dbReference>
<dbReference type="InterPro" id="IPR035996">
    <property type="entry name" value="4pyrrol_Methylase_sf"/>
</dbReference>
<dbReference type="Gene3D" id="3.40.1010.10">
    <property type="entry name" value="Cobalt-precorrin-4 Transmethylase, Domain 1"/>
    <property type="match status" value="1"/>
</dbReference>
<evidence type="ECO:0000256" key="6">
    <source>
        <dbReference type="ARBA" id="ARBA00022691"/>
    </source>
</evidence>
<evidence type="ECO:0000256" key="7">
    <source>
        <dbReference type="ARBA" id="ARBA00023002"/>
    </source>
</evidence>
<comment type="pathway">
    <text evidence="12">Cofactor biosynthesis; adenosylcobalamin biosynthesis; precorrin-2 from uroporphyrinogen III: step 1/1.</text>
</comment>
<dbReference type="PROSITE" id="PS00839">
    <property type="entry name" value="SUMT_1"/>
    <property type="match status" value="1"/>
</dbReference>
<feature type="domain" description="Tetrapyrrole methylase" evidence="14">
    <location>
        <begin position="12"/>
        <end position="219"/>
    </location>
</feature>
<dbReference type="InterPro" id="IPR003043">
    <property type="entry name" value="Uropor_MeTrfase_CS"/>
</dbReference>
<accession>A0A6H1UIS7</accession>
<dbReference type="PANTHER" id="PTHR45790">
    <property type="entry name" value="SIROHEME SYNTHASE-RELATED"/>
    <property type="match status" value="1"/>
</dbReference>
<keyword evidence="3" id="KW-0169">Cobalamin biosynthesis</keyword>
<evidence type="ECO:0000256" key="3">
    <source>
        <dbReference type="ARBA" id="ARBA00022573"/>
    </source>
</evidence>
<evidence type="ECO:0000256" key="8">
    <source>
        <dbReference type="ARBA" id="ARBA00023239"/>
    </source>
</evidence>
<dbReference type="InterPro" id="IPR000878">
    <property type="entry name" value="4pyrrol_Mease"/>
</dbReference>
<proteinExistence type="inferred from homology"/>
<reference evidence="15 16" key="1">
    <citation type="submission" date="2020-04" db="EMBL/GenBank/DDBJ databases">
        <title>Ferrimonas sp. S7 isolated from sea water.</title>
        <authorList>
            <person name="Bae S.S."/>
            <person name="Baek K."/>
        </authorList>
    </citation>
    <scope>NUCLEOTIDE SEQUENCE [LARGE SCALE GENOMIC DNA]</scope>
    <source>
        <strain evidence="15 16">S7</strain>
    </source>
</reference>
<evidence type="ECO:0000313" key="16">
    <source>
        <dbReference type="Proteomes" id="UP000501602"/>
    </source>
</evidence>
<dbReference type="GO" id="GO:0019354">
    <property type="term" value="P:siroheme biosynthetic process"/>
    <property type="evidence" value="ECO:0007669"/>
    <property type="project" value="UniProtKB-UniPathway"/>
</dbReference>
<keyword evidence="4 13" id="KW-0489">Methyltransferase</keyword>
<evidence type="ECO:0000256" key="1">
    <source>
        <dbReference type="ARBA" id="ARBA00005879"/>
    </source>
</evidence>
<dbReference type="GO" id="GO:0016829">
    <property type="term" value="F:lyase activity"/>
    <property type="evidence" value="ECO:0007669"/>
    <property type="project" value="UniProtKB-KW"/>
</dbReference>
<keyword evidence="8" id="KW-0456">Lyase</keyword>
<evidence type="ECO:0000259" key="14">
    <source>
        <dbReference type="Pfam" id="PF00590"/>
    </source>
</evidence>
<evidence type="ECO:0000256" key="12">
    <source>
        <dbReference type="ARBA" id="ARBA00060548"/>
    </source>
</evidence>
<dbReference type="GO" id="GO:0016491">
    <property type="term" value="F:oxidoreductase activity"/>
    <property type="evidence" value="ECO:0007669"/>
    <property type="project" value="UniProtKB-KW"/>
</dbReference>
<dbReference type="SUPFAM" id="SSF53790">
    <property type="entry name" value="Tetrapyrrole methylase"/>
    <property type="match status" value="1"/>
</dbReference>
<evidence type="ECO:0000256" key="2">
    <source>
        <dbReference type="ARBA" id="ARBA00012162"/>
    </source>
</evidence>
<dbReference type="Pfam" id="PF00590">
    <property type="entry name" value="TP_methylase"/>
    <property type="match status" value="1"/>
</dbReference>
<dbReference type="EMBL" id="CP051180">
    <property type="protein sequence ID" value="QIZ77702.1"/>
    <property type="molecule type" value="Genomic_DNA"/>
</dbReference>
<dbReference type="UniPathway" id="UPA00262">
    <property type="reaction ID" value="UER00211"/>
</dbReference>
<keyword evidence="9" id="KW-0627">Porphyrin biosynthesis</keyword>
<dbReference type="GO" id="GO:0004851">
    <property type="term" value="F:uroporphyrin-III C-methyltransferase activity"/>
    <property type="evidence" value="ECO:0007669"/>
    <property type="project" value="UniProtKB-EC"/>
</dbReference>
<evidence type="ECO:0000256" key="13">
    <source>
        <dbReference type="RuleBase" id="RU003960"/>
    </source>
</evidence>
<protein>
    <recommendedName>
        <fullName evidence="2">uroporphyrinogen-III C-methyltransferase</fullName>
        <ecNumber evidence="2">2.1.1.107</ecNumber>
    </recommendedName>
</protein>
<dbReference type="EC" id="2.1.1.107" evidence="2"/>
<keyword evidence="10" id="KW-0511">Multifunctional enzyme</keyword>
<organism evidence="15 16">
    <name type="scientific">Ferrimonas lipolytica</name>
    <dbReference type="NCBI Taxonomy" id="2724191"/>
    <lineage>
        <taxon>Bacteria</taxon>
        <taxon>Pseudomonadati</taxon>
        <taxon>Pseudomonadota</taxon>
        <taxon>Gammaproteobacteria</taxon>
        <taxon>Alteromonadales</taxon>
        <taxon>Ferrimonadaceae</taxon>
        <taxon>Ferrimonas</taxon>
    </lineage>
</organism>
<keyword evidence="16" id="KW-1185">Reference proteome</keyword>
<dbReference type="KEGG" id="fes:HER31_12830"/>
<dbReference type="PROSITE" id="PS00840">
    <property type="entry name" value="SUMT_2"/>
    <property type="match status" value="1"/>
</dbReference>
<dbReference type="FunFam" id="3.30.950.10:FF:000001">
    <property type="entry name" value="Siroheme synthase"/>
    <property type="match status" value="1"/>
</dbReference>
<gene>
    <name evidence="15" type="primary">cobA</name>
    <name evidence="15" type="ORF">HER31_12830</name>
</gene>
<keyword evidence="7" id="KW-0560">Oxidoreductase</keyword>
<dbReference type="NCBIfam" id="TIGR01469">
    <property type="entry name" value="cobA_cysG_Cterm"/>
    <property type="match status" value="1"/>
</dbReference>
<dbReference type="NCBIfam" id="NF004790">
    <property type="entry name" value="PRK06136.1"/>
    <property type="match status" value="1"/>
</dbReference>
<evidence type="ECO:0000313" key="15">
    <source>
        <dbReference type="EMBL" id="QIZ77702.1"/>
    </source>
</evidence>
<dbReference type="InterPro" id="IPR014776">
    <property type="entry name" value="4pyrrole_Mease_sub2"/>
</dbReference>
<keyword evidence="5 13" id="KW-0808">Transferase</keyword>
<evidence type="ECO:0000256" key="4">
    <source>
        <dbReference type="ARBA" id="ARBA00022603"/>
    </source>
</evidence>
<dbReference type="InterPro" id="IPR014777">
    <property type="entry name" value="4pyrrole_Mease_sub1"/>
</dbReference>
<dbReference type="Proteomes" id="UP000501602">
    <property type="component" value="Chromosome"/>
</dbReference>
<dbReference type="InterPro" id="IPR050161">
    <property type="entry name" value="Siro_Cobalamin_biosynth"/>
</dbReference>
<name>A0A6H1UIS7_9GAMM</name>
<dbReference type="FunFam" id="3.40.1010.10:FF:000001">
    <property type="entry name" value="Siroheme synthase"/>
    <property type="match status" value="1"/>
</dbReference>
<keyword evidence="6" id="KW-0949">S-adenosyl-L-methionine</keyword>
<dbReference type="PANTHER" id="PTHR45790:SF3">
    <property type="entry name" value="S-ADENOSYL-L-METHIONINE-DEPENDENT UROPORPHYRINOGEN III METHYLTRANSFERASE, CHLOROPLASTIC"/>
    <property type="match status" value="1"/>
</dbReference>
<comment type="similarity">
    <text evidence="1 13">Belongs to the precorrin methyltransferase family.</text>
</comment>
<comment type="pathway">
    <text evidence="11">Porphyrin-containing compound metabolism; siroheme biosynthesis; precorrin-2 from uroporphyrinogen III: step 1/1.</text>
</comment>
<dbReference type="RefSeq" id="WP_168660961.1">
    <property type="nucleotide sequence ID" value="NZ_CP051180.1"/>
</dbReference>
<evidence type="ECO:0000256" key="5">
    <source>
        <dbReference type="ARBA" id="ARBA00022679"/>
    </source>
</evidence>
<dbReference type="GO" id="GO:0009236">
    <property type="term" value="P:cobalamin biosynthetic process"/>
    <property type="evidence" value="ECO:0007669"/>
    <property type="project" value="UniProtKB-KW"/>
</dbReference>